<keyword evidence="2" id="KW-1185">Reference proteome</keyword>
<dbReference type="Proteomes" id="UP000623067">
    <property type="component" value="Unassembled WGS sequence"/>
</dbReference>
<sequence>MSEEHDALHRLRNSIRAEVLWIESIAAALIRKGLLTPSEITLPMSIAELQVLDPELRELWSLARNRLAEGSTPED</sequence>
<dbReference type="AlphaFoldDB" id="A0A916SUQ4"/>
<protein>
    <submittedName>
        <fullName evidence="1">Uncharacterized protein</fullName>
    </submittedName>
</protein>
<evidence type="ECO:0000313" key="2">
    <source>
        <dbReference type="Proteomes" id="UP000623067"/>
    </source>
</evidence>
<name>A0A916SUQ4_9SPHN</name>
<evidence type="ECO:0000313" key="1">
    <source>
        <dbReference type="EMBL" id="GGB14874.1"/>
    </source>
</evidence>
<dbReference type="RefSeq" id="WP_188656609.1">
    <property type="nucleotide sequence ID" value="NZ_BMIH01000001.1"/>
</dbReference>
<reference evidence="1" key="1">
    <citation type="journal article" date="2014" name="Int. J. Syst. Evol. Microbiol.">
        <title>Complete genome sequence of Corynebacterium casei LMG S-19264T (=DSM 44701T), isolated from a smear-ripened cheese.</title>
        <authorList>
            <consortium name="US DOE Joint Genome Institute (JGI-PGF)"/>
            <person name="Walter F."/>
            <person name="Albersmeier A."/>
            <person name="Kalinowski J."/>
            <person name="Ruckert C."/>
        </authorList>
    </citation>
    <scope>NUCLEOTIDE SEQUENCE</scope>
    <source>
        <strain evidence="1">CGMCC 1.15330</strain>
    </source>
</reference>
<comment type="caution">
    <text evidence="1">The sequence shown here is derived from an EMBL/GenBank/DDBJ whole genome shotgun (WGS) entry which is preliminary data.</text>
</comment>
<organism evidence="1 2">
    <name type="scientific">Sphingomonas metalli</name>
    <dbReference type="NCBI Taxonomy" id="1779358"/>
    <lineage>
        <taxon>Bacteria</taxon>
        <taxon>Pseudomonadati</taxon>
        <taxon>Pseudomonadota</taxon>
        <taxon>Alphaproteobacteria</taxon>
        <taxon>Sphingomonadales</taxon>
        <taxon>Sphingomonadaceae</taxon>
        <taxon>Sphingomonas</taxon>
    </lineage>
</organism>
<accession>A0A916SUQ4</accession>
<reference evidence="1" key="2">
    <citation type="submission" date="2020-09" db="EMBL/GenBank/DDBJ databases">
        <authorList>
            <person name="Sun Q."/>
            <person name="Zhou Y."/>
        </authorList>
    </citation>
    <scope>NUCLEOTIDE SEQUENCE</scope>
    <source>
        <strain evidence="1">CGMCC 1.15330</strain>
    </source>
</reference>
<proteinExistence type="predicted"/>
<gene>
    <name evidence="1" type="ORF">GCM10011380_00350</name>
</gene>
<dbReference type="EMBL" id="BMIH01000001">
    <property type="protein sequence ID" value="GGB14874.1"/>
    <property type="molecule type" value="Genomic_DNA"/>
</dbReference>